<sequence length="104" mass="11238">MTGGVCPSPPPPSITHSLLPKHLPHHALKLSNFIPPFPSPILPSIPTNTSITGSLPEFVRFSLILSGNTGESQNIIKLTRQVCSLVVWYYEGLTDDAAINSTYV</sequence>
<dbReference type="EMBL" id="JAWZYT010003703">
    <property type="protein sequence ID" value="KAK4297134.1"/>
    <property type="molecule type" value="Genomic_DNA"/>
</dbReference>
<keyword evidence="2" id="KW-1185">Reference proteome</keyword>
<organism evidence="1 2">
    <name type="scientific">Petrolisthes manimaculis</name>
    <dbReference type="NCBI Taxonomy" id="1843537"/>
    <lineage>
        <taxon>Eukaryota</taxon>
        <taxon>Metazoa</taxon>
        <taxon>Ecdysozoa</taxon>
        <taxon>Arthropoda</taxon>
        <taxon>Crustacea</taxon>
        <taxon>Multicrustacea</taxon>
        <taxon>Malacostraca</taxon>
        <taxon>Eumalacostraca</taxon>
        <taxon>Eucarida</taxon>
        <taxon>Decapoda</taxon>
        <taxon>Pleocyemata</taxon>
        <taxon>Anomura</taxon>
        <taxon>Galatheoidea</taxon>
        <taxon>Porcellanidae</taxon>
        <taxon>Petrolisthes</taxon>
    </lineage>
</organism>
<evidence type="ECO:0000313" key="1">
    <source>
        <dbReference type="EMBL" id="KAK4297134.1"/>
    </source>
</evidence>
<protein>
    <submittedName>
        <fullName evidence="1">Uncharacterized protein</fullName>
    </submittedName>
</protein>
<comment type="caution">
    <text evidence="1">The sequence shown here is derived from an EMBL/GenBank/DDBJ whole genome shotgun (WGS) entry which is preliminary data.</text>
</comment>
<reference evidence="1" key="1">
    <citation type="submission" date="2023-11" db="EMBL/GenBank/DDBJ databases">
        <title>Genome assemblies of two species of porcelain crab, Petrolisthes cinctipes and Petrolisthes manimaculis (Anomura: Porcellanidae).</title>
        <authorList>
            <person name="Angst P."/>
        </authorList>
    </citation>
    <scope>NUCLEOTIDE SEQUENCE</scope>
    <source>
        <strain evidence="1">PB745_02</strain>
        <tissue evidence="1">Gill</tissue>
    </source>
</reference>
<evidence type="ECO:0000313" key="2">
    <source>
        <dbReference type="Proteomes" id="UP001292094"/>
    </source>
</evidence>
<name>A0AAE1NXB6_9EUCA</name>
<proteinExistence type="predicted"/>
<accession>A0AAE1NXB6</accession>
<dbReference type="AlphaFoldDB" id="A0AAE1NXB6"/>
<gene>
    <name evidence="1" type="ORF">Pmani_030419</name>
</gene>
<dbReference type="Proteomes" id="UP001292094">
    <property type="component" value="Unassembled WGS sequence"/>
</dbReference>